<feature type="transmembrane region" description="Helical" evidence="1">
    <location>
        <begin position="233"/>
        <end position="252"/>
    </location>
</feature>
<name>A0A0R2HFB8_9LACO</name>
<dbReference type="GO" id="GO:0005886">
    <property type="term" value="C:plasma membrane"/>
    <property type="evidence" value="ECO:0007669"/>
    <property type="project" value="TreeGrafter"/>
</dbReference>
<feature type="transmembrane region" description="Helical" evidence="1">
    <location>
        <begin position="154"/>
        <end position="171"/>
    </location>
</feature>
<keyword evidence="1" id="KW-1133">Transmembrane helix</keyword>
<dbReference type="GeneID" id="57276560"/>
<evidence type="ECO:0000313" key="3">
    <source>
        <dbReference type="EMBL" id="AMV66871.1"/>
    </source>
</evidence>
<accession>A0A0R2HFB8</accession>
<feature type="transmembrane region" description="Helical" evidence="1">
    <location>
        <begin position="80"/>
        <end position="98"/>
    </location>
</feature>
<dbReference type="KEGG" id="pdm:ADU72_0930"/>
<feature type="transmembrane region" description="Helical" evidence="1">
    <location>
        <begin position="118"/>
        <end position="142"/>
    </location>
</feature>
<keyword evidence="4" id="KW-1185">Reference proteome</keyword>
<dbReference type="GO" id="GO:0009401">
    <property type="term" value="P:phosphoenolpyruvate-dependent sugar phosphotransferase system"/>
    <property type="evidence" value="ECO:0007669"/>
    <property type="project" value="InterPro"/>
</dbReference>
<proteinExistence type="predicted"/>
<dbReference type="AlphaFoldDB" id="A0A0R2HFB8"/>
<evidence type="ECO:0000313" key="2">
    <source>
        <dbReference type="EMBL" id="AMV63232.1"/>
    </source>
</evidence>
<evidence type="ECO:0000256" key="1">
    <source>
        <dbReference type="SAM" id="Phobius"/>
    </source>
</evidence>
<keyword evidence="1" id="KW-0472">Membrane</keyword>
<evidence type="ECO:0000313" key="4">
    <source>
        <dbReference type="Proteomes" id="UP000076244"/>
    </source>
</evidence>
<evidence type="ECO:0000313" key="5">
    <source>
        <dbReference type="Proteomes" id="UP000076405"/>
    </source>
</evidence>
<dbReference type="EMBL" id="CP012275">
    <property type="protein sequence ID" value="AMV63232.1"/>
    <property type="molecule type" value="Genomic_DNA"/>
</dbReference>
<dbReference type="InterPro" id="IPR004704">
    <property type="entry name" value="PTS_IID_man"/>
</dbReference>
<feature type="transmembrane region" description="Helical" evidence="1">
    <location>
        <begin position="264"/>
        <end position="283"/>
    </location>
</feature>
<reference evidence="4 5" key="1">
    <citation type="journal article" date="2016" name="PLoS ONE">
        <title>The Identification of Novel Diagnostic Marker Genes for the Detection of Beer Spoiling Pediococcus damnosus Strains Using the BlAst Diagnostic Gene findEr.</title>
        <authorList>
            <person name="Behr J."/>
            <person name="Geissler A.J."/>
            <person name="Schmid J."/>
            <person name="Zehe A."/>
            <person name="Vogel R.F."/>
        </authorList>
    </citation>
    <scope>NUCLEOTIDE SEQUENCE [LARGE SCALE GENOMIC DNA]</scope>
    <source>
        <strain evidence="2 5">TMW 2.1533</strain>
        <strain evidence="3 4">TMW 2.1535</strain>
    </source>
</reference>
<gene>
    <name evidence="2" type="ORF">ADU70_1762</name>
    <name evidence="3" type="ORF">ADU72_0930</name>
</gene>
<dbReference type="PANTHER" id="PTHR32502:SF26">
    <property type="entry name" value="PHOSPHOTRANSFERASE SYSTEM SUGAR-SPECIFIC EIID COMPONENT"/>
    <property type="match status" value="1"/>
</dbReference>
<protein>
    <submittedName>
        <fullName evidence="2">PTS system, mannose-specific IID component</fullName>
    </submittedName>
</protein>
<dbReference type="PROSITE" id="PS51108">
    <property type="entry name" value="PTS_EIID"/>
    <property type="match status" value="1"/>
</dbReference>
<dbReference type="RefSeq" id="WP_046871882.1">
    <property type="nucleotide sequence ID" value="NZ_BAAAXI010000165.1"/>
</dbReference>
<dbReference type="EMBL" id="CP012288">
    <property type="protein sequence ID" value="AMV66871.1"/>
    <property type="molecule type" value="Genomic_DNA"/>
</dbReference>
<feature type="transmembrane region" description="Helical" evidence="1">
    <location>
        <begin position="191"/>
        <end position="212"/>
    </location>
</feature>
<dbReference type="PANTHER" id="PTHR32502">
    <property type="entry name" value="N-ACETYLGALACTOSAMINE PERMEASE II COMPONENT-RELATED"/>
    <property type="match status" value="1"/>
</dbReference>
<dbReference type="Pfam" id="PF03613">
    <property type="entry name" value="EIID-AGA"/>
    <property type="match status" value="1"/>
</dbReference>
<dbReference type="OrthoDB" id="9795582at2"/>
<dbReference type="Proteomes" id="UP000076244">
    <property type="component" value="Chromosome"/>
</dbReference>
<dbReference type="InterPro" id="IPR050303">
    <property type="entry name" value="GatZ_KbaZ_carbometab"/>
</dbReference>
<keyword evidence="1" id="KW-0812">Transmembrane</keyword>
<sequence length="286" mass="31114">MSKNEKKETSVAEEAKQNGVLNKHDLRKAAVRYNFMGVNTFNYETQQGPGLVWSLEPALRKIYKNDDEGFKKSLDNQFKYFNTTTAMANIIMGAGLAMEEKDKTKSLDAVQSLKTSLMGPFAGIGDTIIWVLYPTIMGSIAAYMELQGNMTGGLIWMALNAAFLWIKYKMFDLGYFSGVKLVSALGDRMSVFTNAASVMGLAVVGALVATVVKIYTPLTFKTGKVTLALQSGVIDKIMPALLPALAAWGIYVLLGKKGWTTNRIILLVIVISLLGAFTGILGVQPA</sequence>
<organism evidence="2 5">
    <name type="scientific">Pediococcus damnosus</name>
    <dbReference type="NCBI Taxonomy" id="51663"/>
    <lineage>
        <taxon>Bacteria</taxon>
        <taxon>Bacillati</taxon>
        <taxon>Bacillota</taxon>
        <taxon>Bacilli</taxon>
        <taxon>Lactobacillales</taxon>
        <taxon>Lactobacillaceae</taxon>
        <taxon>Pediococcus</taxon>
    </lineage>
</organism>
<dbReference type="Proteomes" id="UP000076405">
    <property type="component" value="Chromosome"/>
</dbReference>